<evidence type="ECO:0000313" key="8">
    <source>
        <dbReference type="EMBL" id="CCE80645.1"/>
    </source>
</evidence>
<dbReference type="PANTHER" id="PTHR11761">
    <property type="entry name" value="50S/60S RIBOSOMAL PROTEIN L14/L23"/>
    <property type="match status" value="1"/>
</dbReference>
<protein>
    <recommendedName>
        <fullName evidence="5">Large ribosomal subunit protein uL14m</fullName>
    </recommendedName>
</protein>
<evidence type="ECO:0000313" key="9">
    <source>
        <dbReference type="Proteomes" id="UP000005222"/>
    </source>
</evidence>
<dbReference type="GO" id="GO:0006412">
    <property type="term" value="P:translation"/>
    <property type="evidence" value="ECO:0007669"/>
    <property type="project" value="InterPro"/>
</dbReference>
<dbReference type="Pfam" id="PF00238">
    <property type="entry name" value="Ribosomal_L14"/>
    <property type="match status" value="1"/>
</dbReference>
<sequence length="177" mass="19801">MKTICRRPVFLCNFSGSLEASRSKFFGTALTSRCTVIRKRQHSRKMIYLKSLLNVIDNSGAQIVECIKVLRHGPRNFAKVGDEITVVVKEARALNKEITGQSANNRVKRRDICRAVVVRTKSPLIRPDGSTVRFDDNACVLINKNGDPIGTRVSSVVAKELRELNYNKIVALAPKTF</sequence>
<evidence type="ECO:0000256" key="3">
    <source>
        <dbReference type="ARBA" id="ARBA00023274"/>
    </source>
</evidence>
<dbReference type="InterPro" id="IPR005745">
    <property type="entry name" value="Ribosomal_uL14_bac-type"/>
</dbReference>
<dbReference type="PROSITE" id="PS00049">
    <property type="entry name" value="RIBOSOMAL_L14"/>
    <property type="match status" value="1"/>
</dbReference>
<dbReference type="PANTHER" id="PTHR11761:SF3">
    <property type="entry name" value="LARGE RIBOSOMAL SUBUNIT PROTEIN UL14M"/>
    <property type="match status" value="1"/>
</dbReference>
<dbReference type="GO" id="GO:0070180">
    <property type="term" value="F:large ribosomal subunit rRNA binding"/>
    <property type="evidence" value="ECO:0007669"/>
    <property type="project" value="TreeGrafter"/>
</dbReference>
<accession>G8YK00</accession>
<evidence type="ECO:0000256" key="4">
    <source>
        <dbReference type="ARBA" id="ARBA00037226"/>
    </source>
</evidence>
<organism evidence="7 9">
    <name type="scientific">Pichia sorbitophila (strain ATCC MYA-4447 / BCRC 22081 / CBS 7064 / NBRC 10061 / NRRL Y-12695)</name>
    <name type="common">Hybrid yeast</name>
    <dbReference type="NCBI Taxonomy" id="559304"/>
    <lineage>
        <taxon>Eukaryota</taxon>
        <taxon>Fungi</taxon>
        <taxon>Dikarya</taxon>
        <taxon>Ascomycota</taxon>
        <taxon>Saccharomycotina</taxon>
        <taxon>Pichiomycetes</taxon>
        <taxon>Debaryomycetaceae</taxon>
        <taxon>Millerozyma</taxon>
    </lineage>
</organism>
<name>G8YK00_PICSO</name>
<reference evidence="7" key="1">
    <citation type="submission" date="2011-10" db="EMBL/GenBank/DDBJ databases">
        <authorList>
            <person name="Genoscope - CEA"/>
        </authorList>
    </citation>
    <scope>NUCLEOTIDE SEQUENCE</scope>
</reference>
<dbReference type="OrthoDB" id="274765at2759"/>
<dbReference type="eggNOG" id="KOG0901">
    <property type="taxonomic scope" value="Eukaryota"/>
</dbReference>
<dbReference type="Proteomes" id="UP000005222">
    <property type="component" value="Chromosome H"/>
</dbReference>
<dbReference type="InterPro" id="IPR019972">
    <property type="entry name" value="Ribosomal_uL14_CS"/>
</dbReference>
<evidence type="ECO:0000313" key="7">
    <source>
        <dbReference type="EMBL" id="CCE79880.1"/>
    </source>
</evidence>
<dbReference type="SUPFAM" id="SSF50193">
    <property type="entry name" value="Ribosomal protein L14"/>
    <property type="match status" value="1"/>
</dbReference>
<gene>
    <name evidence="7" type="primary">Piso0_002972</name>
    <name evidence="7" type="ORF">GNLVRS01_PISO0G02074g</name>
    <name evidence="8" type="ORF">GNLVRS01_PISO0H02075g</name>
</gene>
<reference evidence="9" key="2">
    <citation type="journal article" date="2012" name="G3 (Bethesda)">
        <title>Pichia sorbitophila, an interspecies yeast hybrid reveals early steps of genome resolution following polyploidization.</title>
        <authorList>
            <person name="Leh Louis V."/>
            <person name="Despons L."/>
            <person name="Friedrich A."/>
            <person name="Martin T."/>
            <person name="Durrens P."/>
            <person name="Casaregola S."/>
            <person name="Neuveglise C."/>
            <person name="Fairhead C."/>
            <person name="Marck C."/>
            <person name="Cruz J.A."/>
            <person name="Straub M.L."/>
            <person name="Kugler V."/>
            <person name="Sacerdot C."/>
            <person name="Uzunov Z."/>
            <person name="Thierry A."/>
            <person name="Weiss S."/>
            <person name="Bleykasten C."/>
            <person name="De Montigny J."/>
            <person name="Jacques N."/>
            <person name="Jung P."/>
            <person name="Lemaire M."/>
            <person name="Mallet S."/>
            <person name="Morel G."/>
            <person name="Richard G.F."/>
            <person name="Sarkar A."/>
            <person name="Savel G."/>
            <person name="Schacherer J."/>
            <person name="Seret M.L."/>
            <person name="Talla E."/>
            <person name="Samson G."/>
            <person name="Jubin C."/>
            <person name="Poulain J."/>
            <person name="Vacherie B."/>
            <person name="Barbe V."/>
            <person name="Pelletier E."/>
            <person name="Sherman D.J."/>
            <person name="Westhof E."/>
            <person name="Weissenbach J."/>
            <person name="Baret P.V."/>
            <person name="Wincker P."/>
            <person name="Gaillardin C."/>
            <person name="Dujon B."/>
            <person name="Souciet J.L."/>
        </authorList>
    </citation>
    <scope>NUCLEOTIDE SEQUENCE [LARGE SCALE GENOMIC DNA]</scope>
    <source>
        <strain evidence="9">ATCC MYA-4447 / BCRC 22081 / CBS 7064 / NBRC 10061 / NRRL Y-12695</strain>
    </source>
</reference>
<dbReference type="Proteomes" id="UP000005222">
    <property type="component" value="Chromosome G"/>
</dbReference>
<dbReference type="HAMAP" id="MF_01367">
    <property type="entry name" value="Ribosomal_uL14"/>
    <property type="match status" value="1"/>
</dbReference>
<dbReference type="InterPro" id="IPR036853">
    <property type="entry name" value="Ribosomal_uL14_sf"/>
</dbReference>
<keyword evidence="9" id="KW-1185">Reference proteome</keyword>
<dbReference type="SMART" id="SM01374">
    <property type="entry name" value="Ribosomal_L14"/>
    <property type="match status" value="1"/>
</dbReference>
<evidence type="ECO:0000256" key="2">
    <source>
        <dbReference type="ARBA" id="ARBA00022980"/>
    </source>
</evidence>
<comment type="similarity">
    <text evidence="1 6">Belongs to the universal ribosomal protein uL14 family.</text>
</comment>
<evidence type="ECO:0000256" key="1">
    <source>
        <dbReference type="ARBA" id="ARBA00010745"/>
    </source>
</evidence>
<dbReference type="STRING" id="559304.G8YK00"/>
<keyword evidence="3 6" id="KW-0687">Ribonucleoprotein</keyword>
<dbReference type="NCBIfam" id="TIGR01067">
    <property type="entry name" value="rplN_bact"/>
    <property type="match status" value="1"/>
</dbReference>
<dbReference type="HOGENOM" id="CLU_095071_2_0_1"/>
<evidence type="ECO:0000256" key="5">
    <source>
        <dbReference type="ARBA" id="ARBA00040118"/>
    </source>
</evidence>
<keyword evidence="2 6" id="KW-0689">Ribosomal protein</keyword>
<dbReference type="OMA" id="EWEIART"/>
<dbReference type="FunFam" id="2.40.150.20:FF:000005">
    <property type="entry name" value="50S ribosomal protein L14"/>
    <property type="match status" value="1"/>
</dbReference>
<comment type="function">
    <text evidence="4">Component of the mitochondrial ribosome (mitoribosome), a dedicated translation machinery responsible for the synthesis of mitochondrial genome-encoded proteins, including at least some of the essential transmembrane subunits of the mitochondrial respiratory chain. The mitoribosomes are attached to the mitochondrial inner membrane and translation products are cotranslationally integrated into the membrane.</text>
</comment>
<dbReference type="AlphaFoldDB" id="G8YK00"/>
<dbReference type="CDD" id="cd00337">
    <property type="entry name" value="Ribosomal_uL14"/>
    <property type="match status" value="1"/>
</dbReference>
<dbReference type="EMBL" id="FO082052">
    <property type="protein sequence ID" value="CCE80645.1"/>
    <property type="molecule type" value="Genomic_DNA"/>
</dbReference>
<dbReference type="GO" id="GO:0005762">
    <property type="term" value="C:mitochondrial large ribosomal subunit"/>
    <property type="evidence" value="ECO:0007669"/>
    <property type="project" value="TreeGrafter"/>
</dbReference>
<dbReference type="EMBL" id="FO082053">
    <property type="protein sequence ID" value="CCE79880.1"/>
    <property type="molecule type" value="Genomic_DNA"/>
</dbReference>
<dbReference type="GO" id="GO:0003735">
    <property type="term" value="F:structural constituent of ribosome"/>
    <property type="evidence" value="ECO:0007669"/>
    <property type="project" value="InterPro"/>
</dbReference>
<dbReference type="InterPro" id="IPR000218">
    <property type="entry name" value="Ribosomal_uL14"/>
</dbReference>
<dbReference type="FunCoup" id="G8YK00">
    <property type="interactions" value="652"/>
</dbReference>
<dbReference type="Gene3D" id="2.40.150.20">
    <property type="entry name" value="Ribosomal protein L14"/>
    <property type="match status" value="1"/>
</dbReference>
<dbReference type="InParanoid" id="G8YK00"/>
<proteinExistence type="inferred from homology"/>
<evidence type="ECO:0000256" key="6">
    <source>
        <dbReference type="RuleBase" id="RU003949"/>
    </source>
</evidence>